<evidence type="ECO:0000313" key="3">
    <source>
        <dbReference type="Proteomes" id="UP001500212"/>
    </source>
</evidence>
<feature type="domain" description="N-acetyltransferase" evidence="1">
    <location>
        <begin position="180"/>
        <end position="314"/>
    </location>
</feature>
<reference evidence="3" key="1">
    <citation type="journal article" date="2019" name="Int. J. Syst. Evol. Microbiol.">
        <title>The Global Catalogue of Microorganisms (GCM) 10K type strain sequencing project: providing services to taxonomists for standard genome sequencing and annotation.</title>
        <authorList>
            <consortium name="The Broad Institute Genomics Platform"/>
            <consortium name="The Broad Institute Genome Sequencing Center for Infectious Disease"/>
            <person name="Wu L."/>
            <person name="Ma J."/>
        </authorList>
    </citation>
    <scope>NUCLEOTIDE SEQUENCE [LARGE SCALE GENOMIC DNA]</scope>
    <source>
        <strain evidence="3">JCM 17938</strain>
    </source>
</reference>
<name>A0ABP8TRL7_9ACTN</name>
<dbReference type="InterPro" id="IPR000182">
    <property type="entry name" value="GNAT_dom"/>
</dbReference>
<comment type="caution">
    <text evidence="2">The sequence shown here is derived from an EMBL/GenBank/DDBJ whole genome shotgun (WGS) entry which is preliminary data.</text>
</comment>
<evidence type="ECO:0000313" key="2">
    <source>
        <dbReference type="EMBL" id="GAA4611960.1"/>
    </source>
</evidence>
<dbReference type="PROSITE" id="PS51186">
    <property type="entry name" value="GNAT"/>
    <property type="match status" value="1"/>
</dbReference>
<dbReference type="SUPFAM" id="SSF55729">
    <property type="entry name" value="Acyl-CoA N-acyltransferases (Nat)"/>
    <property type="match status" value="1"/>
</dbReference>
<dbReference type="RefSeq" id="WP_345359354.1">
    <property type="nucleotide sequence ID" value="NZ_BAABHJ010000019.1"/>
</dbReference>
<dbReference type="InterPro" id="IPR016181">
    <property type="entry name" value="Acyl_CoA_acyltransferase"/>
</dbReference>
<keyword evidence="3" id="KW-1185">Reference proteome</keyword>
<organism evidence="2 3">
    <name type="scientific">Actinoallomurus liliacearum</name>
    <dbReference type="NCBI Taxonomy" id="1080073"/>
    <lineage>
        <taxon>Bacteria</taxon>
        <taxon>Bacillati</taxon>
        <taxon>Actinomycetota</taxon>
        <taxon>Actinomycetes</taxon>
        <taxon>Streptosporangiales</taxon>
        <taxon>Thermomonosporaceae</taxon>
        <taxon>Actinoallomurus</taxon>
    </lineage>
</organism>
<dbReference type="EMBL" id="BAABHJ010000019">
    <property type="protein sequence ID" value="GAA4611960.1"/>
    <property type="molecule type" value="Genomic_DNA"/>
</dbReference>
<dbReference type="Proteomes" id="UP001500212">
    <property type="component" value="Unassembled WGS sequence"/>
</dbReference>
<sequence>MELNNLTMRPITGREELDLFCRLPYVLNEELADDLAKGHRRLEWMWVALRDDRLLARAAWWTRAGGDTPLLLDVLDIDDGIPDPGRVDIGVRLLRTAMAATLPSGSPRPEYSRFTSPDWREDPVTRQVVHDRMTILERTGARPFVERLRLEWRPGTPIPEPSGRLGFRPVQDAEELQTLMTLALDGTLDAHGRADLSRMPAREAAVGHYESELARYTSPRDWWRIATLPEGDPVGFVIPAHNGYNPIIAYLAVLPEHRGNRHIDDILAEGTRILAEQRVPRIRAATDLGNIPMANAFQRAGYINFEREINMTWS</sequence>
<protein>
    <submittedName>
        <fullName evidence="2">GNAT family N-acetyltransferase</fullName>
    </submittedName>
</protein>
<accession>A0ABP8TRL7</accession>
<proteinExistence type="predicted"/>
<gene>
    <name evidence="2" type="ORF">GCM10023195_50970</name>
</gene>
<evidence type="ECO:0000259" key="1">
    <source>
        <dbReference type="PROSITE" id="PS51186"/>
    </source>
</evidence>
<dbReference type="Gene3D" id="3.40.630.30">
    <property type="match status" value="1"/>
</dbReference>